<evidence type="ECO:0000256" key="1">
    <source>
        <dbReference type="SAM" id="MobiDB-lite"/>
    </source>
</evidence>
<keyword evidence="4" id="KW-1185">Reference proteome</keyword>
<feature type="transmembrane region" description="Helical" evidence="2">
    <location>
        <begin position="38"/>
        <end position="56"/>
    </location>
</feature>
<name>A0A8H6WET6_MYCCL</name>
<feature type="transmembrane region" description="Helical" evidence="2">
    <location>
        <begin position="63"/>
        <end position="80"/>
    </location>
</feature>
<evidence type="ECO:0000256" key="2">
    <source>
        <dbReference type="SAM" id="Phobius"/>
    </source>
</evidence>
<keyword evidence="2" id="KW-0812">Transmembrane</keyword>
<dbReference type="Proteomes" id="UP000613580">
    <property type="component" value="Unassembled WGS sequence"/>
</dbReference>
<feature type="compositionally biased region" description="Low complexity" evidence="1">
    <location>
        <begin position="265"/>
        <end position="278"/>
    </location>
</feature>
<evidence type="ECO:0000313" key="3">
    <source>
        <dbReference type="EMBL" id="KAF7313966.1"/>
    </source>
</evidence>
<proteinExistence type="predicted"/>
<dbReference type="AlphaFoldDB" id="A0A8H6WET6"/>
<comment type="caution">
    <text evidence="3">The sequence shown here is derived from an EMBL/GenBank/DDBJ whole genome shotgun (WGS) entry which is preliminary data.</text>
</comment>
<feature type="transmembrane region" description="Helical" evidence="2">
    <location>
        <begin position="12"/>
        <end position="32"/>
    </location>
</feature>
<feature type="region of interest" description="Disordered" evidence="1">
    <location>
        <begin position="192"/>
        <end position="229"/>
    </location>
</feature>
<keyword evidence="2" id="KW-0472">Membrane</keyword>
<evidence type="ECO:0000313" key="4">
    <source>
        <dbReference type="Proteomes" id="UP000613580"/>
    </source>
</evidence>
<organism evidence="3 4">
    <name type="scientific">Mycena chlorophos</name>
    <name type="common">Agaric fungus</name>
    <name type="synonym">Agaricus chlorophos</name>
    <dbReference type="NCBI Taxonomy" id="658473"/>
    <lineage>
        <taxon>Eukaryota</taxon>
        <taxon>Fungi</taxon>
        <taxon>Dikarya</taxon>
        <taxon>Basidiomycota</taxon>
        <taxon>Agaricomycotina</taxon>
        <taxon>Agaricomycetes</taxon>
        <taxon>Agaricomycetidae</taxon>
        <taxon>Agaricales</taxon>
        <taxon>Marasmiineae</taxon>
        <taxon>Mycenaceae</taxon>
        <taxon>Mycena</taxon>
    </lineage>
</organism>
<gene>
    <name evidence="3" type="ORF">HMN09_00555100</name>
</gene>
<feature type="region of interest" description="Disordered" evidence="1">
    <location>
        <begin position="417"/>
        <end position="439"/>
    </location>
</feature>
<feature type="compositionally biased region" description="Polar residues" evidence="1">
    <location>
        <begin position="417"/>
        <end position="426"/>
    </location>
</feature>
<sequence length="439" mass="47002">MDVVVSVDQLELLRLVLGFILGVHVCFELLAVTVAVEFVAVEFVEVAIVVAIIFCIRVLFVRLAFFLVRLAFLLILVAFLKRLFTFRLLLAPLIQLERVVHRISFPFAVVSIKLRPSELHPHVGFHCNLATATSSSSRSGSLSATAAADNDFAHNVGGIVGVAIGGLIAVVVGVLIMFFACAWYRRRRKSRIAPPPPMREAGIPTRRSPLGDADSLHDSENASESLGHVSSGQMHMAFSEAGAALASGSNEPGMRYAPGTTATPSSHGHSSNSHGHSNTSQRGLLPSSESGHGHEERSPPTSYTYHDNRSGGSSKNNSPRPPPPARSSLLNPPVPTAVDRTPPAVLPPTWSSSGWMSPPGPGSPAEETEERQPPATEGLLRPGLLLPTLSSRTLGDDIDYSRPLANRPLNVRMDTSDTYASNMSSNGHDDDEAAPMRVT</sequence>
<feature type="compositionally biased region" description="Low complexity" evidence="1">
    <location>
        <begin position="347"/>
        <end position="357"/>
    </location>
</feature>
<feature type="region of interest" description="Disordered" evidence="1">
    <location>
        <begin position="249"/>
        <end position="385"/>
    </location>
</feature>
<reference evidence="3" key="1">
    <citation type="submission" date="2020-05" db="EMBL/GenBank/DDBJ databases">
        <title>Mycena genomes resolve the evolution of fungal bioluminescence.</title>
        <authorList>
            <person name="Tsai I.J."/>
        </authorList>
    </citation>
    <scope>NUCLEOTIDE SEQUENCE</scope>
    <source>
        <strain evidence="3">110903Hualien_Pintung</strain>
    </source>
</reference>
<accession>A0A8H6WET6</accession>
<keyword evidence="2" id="KW-1133">Transmembrane helix</keyword>
<feature type="transmembrane region" description="Helical" evidence="2">
    <location>
        <begin position="159"/>
        <end position="184"/>
    </location>
</feature>
<protein>
    <submittedName>
        <fullName evidence="3">Uncharacterized protein</fullName>
    </submittedName>
</protein>
<dbReference type="EMBL" id="JACAZE010000006">
    <property type="protein sequence ID" value="KAF7313966.1"/>
    <property type="molecule type" value="Genomic_DNA"/>
</dbReference>